<dbReference type="PANTHER" id="PTHR31083">
    <property type="entry name" value="UPSTREAM OF FLC PROTEIN (DUF966)"/>
    <property type="match status" value="1"/>
</dbReference>
<evidence type="ECO:0000256" key="3">
    <source>
        <dbReference type="ARBA" id="ARBA00022475"/>
    </source>
</evidence>
<gene>
    <name evidence="11" type="ORF">CARUB_v10017467mg</name>
</gene>
<dbReference type="InterPro" id="IPR021182">
    <property type="entry name" value="SOK_magnoliopsida"/>
</dbReference>
<dbReference type="InterPro" id="IPR010369">
    <property type="entry name" value="SOK"/>
</dbReference>
<keyword evidence="3" id="KW-1003">Cell membrane</keyword>
<dbReference type="STRING" id="81985.R0FQ46"/>
<comment type="similarity">
    <text evidence="7">Belongs to the SOSEKI family.</text>
</comment>
<dbReference type="GO" id="GO:0051301">
    <property type="term" value="P:cell division"/>
    <property type="evidence" value="ECO:0007669"/>
    <property type="project" value="UniProtKB-KW"/>
</dbReference>
<dbReference type="GO" id="GO:2000067">
    <property type="term" value="P:regulation of root morphogenesis"/>
    <property type="evidence" value="ECO:0007669"/>
    <property type="project" value="UniProtKB-ARBA"/>
</dbReference>
<evidence type="ECO:0000256" key="1">
    <source>
        <dbReference type="ARBA" id="ARBA00004413"/>
    </source>
</evidence>
<reference evidence="12" key="1">
    <citation type="journal article" date="2013" name="Nat. Genet.">
        <title>The Capsella rubella genome and the genomic consequences of rapid mating system evolution.</title>
        <authorList>
            <person name="Slotte T."/>
            <person name="Hazzouri K.M."/>
            <person name="Agren J.A."/>
            <person name="Koenig D."/>
            <person name="Maumus F."/>
            <person name="Guo Y.L."/>
            <person name="Steige K."/>
            <person name="Platts A.E."/>
            <person name="Escobar J.S."/>
            <person name="Newman L.K."/>
            <person name="Wang W."/>
            <person name="Mandakova T."/>
            <person name="Vello E."/>
            <person name="Smith L.M."/>
            <person name="Henz S.R."/>
            <person name="Steffen J."/>
            <person name="Takuno S."/>
            <person name="Brandvain Y."/>
            <person name="Coop G."/>
            <person name="Andolfatto P."/>
            <person name="Hu T.T."/>
            <person name="Blanchette M."/>
            <person name="Clark R.M."/>
            <person name="Quesneville H."/>
            <person name="Nordborg M."/>
            <person name="Gaut B.S."/>
            <person name="Lysak M.A."/>
            <person name="Jenkins J."/>
            <person name="Grimwood J."/>
            <person name="Chapman J."/>
            <person name="Prochnik S."/>
            <person name="Shu S."/>
            <person name="Rokhsar D."/>
            <person name="Schmutz J."/>
            <person name="Weigel D."/>
            <person name="Wright S.I."/>
        </authorList>
    </citation>
    <scope>NUCLEOTIDE SEQUENCE [LARGE SCALE GENOMIC DNA]</scope>
    <source>
        <strain evidence="12">cv. Monte Gargano</strain>
    </source>
</reference>
<keyword evidence="12" id="KW-1185">Reference proteome</keyword>
<dbReference type="GO" id="GO:0051302">
    <property type="term" value="P:regulation of cell division"/>
    <property type="evidence" value="ECO:0007669"/>
    <property type="project" value="UniProtKB-ARBA"/>
</dbReference>
<proteinExistence type="inferred from homology"/>
<evidence type="ECO:0000256" key="8">
    <source>
        <dbReference type="ARBA" id="ARBA00046534"/>
    </source>
</evidence>
<evidence type="ECO:0000313" key="11">
    <source>
        <dbReference type="EMBL" id="EOA24231.1"/>
    </source>
</evidence>
<sequence>MALMSSRATTTQDNCIMVPSRLNHHHQLDSKPSGDRRVSVVYYLSRNGQFDHPHFIEVPLSSQNGLYLKDVINRLNELRGKGMACLYSWSSKRTYKNGFVWHDLSEEDFIFPVHGKEYVLKGSQILDLDDKSGKESNISAVVTHRRNQSWSSNDQYKVYKSSAESSSRKLATDASTQTDNHRRRKHIAKEEVEEVNEITELSREEITSPPPSDSSPETLESLMKADGRLMMRQEDRTVEKIRPSAVLMQLISCGAMSFKKCAPTLLTGSTRCTVERGTGNYRLERAEKELRSFGRVKLEEKEYFSGSLIDESKKEVVPALMRSSSYNTDRSLRMRMTKDKDEEEVARANLVPRNTKFMVDHNKAKAEASV</sequence>
<dbReference type="Pfam" id="PF06136">
    <property type="entry name" value="SOK"/>
    <property type="match status" value="1"/>
</dbReference>
<comment type="subcellular location">
    <subcellularLocation>
        <location evidence="1">Cell membrane</location>
        <topology evidence="1">Peripheral membrane protein</topology>
        <orientation evidence="1">Cytoplasmic side</orientation>
    </subcellularLocation>
</comment>
<feature type="domain" description="SOSEKI DIX-like" evidence="10">
    <location>
        <begin position="38"/>
        <end position="126"/>
    </location>
</feature>
<dbReference type="GO" id="GO:0005886">
    <property type="term" value="C:plasma membrane"/>
    <property type="evidence" value="ECO:0007669"/>
    <property type="project" value="UniProtKB-SubCell"/>
</dbReference>
<evidence type="ECO:0000256" key="9">
    <source>
        <dbReference type="SAM" id="MobiDB-lite"/>
    </source>
</evidence>
<dbReference type="InterPro" id="IPR048351">
    <property type="entry name" value="SOK_DIX"/>
</dbReference>
<dbReference type="PANTHER" id="PTHR31083:SF4">
    <property type="entry name" value="PROTEIN SOSEKI 4-RELATED"/>
    <property type="match status" value="1"/>
</dbReference>
<dbReference type="Proteomes" id="UP000029121">
    <property type="component" value="Unassembled WGS sequence"/>
</dbReference>
<dbReference type="AlphaFoldDB" id="R0FQ46"/>
<dbReference type="eggNOG" id="ENOG502QTBW">
    <property type="taxonomic scope" value="Eukaryota"/>
</dbReference>
<evidence type="ECO:0000259" key="10">
    <source>
        <dbReference type="Pfam" id="PF06136"/>
    </source>
</evidence>
<organism evidence="11 12">
    <name type="scientific">Capsella rubella</name>
    <dbReference type="NCBI Taxonomy" id="81985"/>
    <lineage>
        <taxon>Eukaryota</taxon>
        <taxon>Viridiplantae</taxon>
        <taxon>Streptophyta</taxon>
        <taxon>Embryophyta</taxon>
        <taxon>Tracheophyta</taxon>
        <taxon>Spermatophyta</taxon>
        <taxon>Magnoliopsida</taxon>
        <taxon>eudicotyledons</taxon>
        <taxon>Gunneridae</taxon>
        <taxon>Pentapetalae</taxon>
        <taxon>rosids</taxon>
        <taxon>malvids</taxon>
        <taxon>Brassicales</taxon>
        <taxon>Brassicaceae</taxon>
        <taxon>Camelineae</taxon>
        <taxon>Capsella</taxon>
    </lineage>
</organism>
<evidence type="ECO:0000256" key="4">
    <source>
        <dbReference type="ARBA" id="ARBA00022618"/>
    </source>
</evidence>
<keyword evidence="6" id="KW-0131">Cell cycle</keyword>
<name>R0FQ46_9BRAS</name>
<dbReference type="PIRSF" id="PIRSF031043">
    <property type="entry name" value="UCP031043"/>
    <property type="match status" value="1"/>
</dbReference>
<dbReference type="GO" id="GO:0051258">
    <property type="term" value="P:protein polymerization"/>
    <property type="evidence" value="ECO:0007669"/>
    <property type="project" value="UniProtKB-ARBA"/>
</dbReference>
<dbReference type="GO" id="GO:0090708">
    <property type="term" value="P:specification of plant organ axis polarity"/>
    <property type="evidence" value="ECO:0007669"/>
    <property type="project" value="UniProtKB-ARBA"/>
</dbReference>
<dbReference type="OrthoDB" id="1280899at2759"/>
<dbReference type="EMBL" id="KB870809">
    <property type="protein sequence ID" value="EOA24231.1"/>
    <property type="molecule type" value="Genomic_DNA"/>
</dbReference>
<comment type="subunit">
    <text evidence="8">Homodimer. Forms long polymer filaments with other SOKs proteins polymers (e.g. SOK1, SOK2, SOK3 and SOK4) crucial for polar localization and biological activity. Binds to ANGUSTIFOLIA (AN).</text>
</comment>
<keyword evidence="2" id="KW-0217">Developmental protein</keyword>
<keyword evidence="4" id="KW-0132">Cell division</keyword>
<evidence type="ECO:0000256" key="2">
    <source>
        <dbReference type="ARBA" id="ARBA00022473"/>
    </source>
</evidence>
<evidence type="ECO:0000256" key="6">
    <source>
        <dbReference type="ARBA" id="ARBA00023306"/>
    </source>
</evidence>
<accession>R0FQ46</accession>
<evidence type="ECO:0000313" key="12">
    <source>
        <dbReference type="Proteomes" id="UP000029121"/>
    </source>
</evidence>
<protein>
    <recommendedName>
        <fullName evidence="10">SOSEKI DIX-like domain-containing protein</fullName>
    </recommendedName>
</protein>
<keyword evidence="5" id="KW-0472">Membrane</keyword>
<evidence type="ECO:0000256" key="7">
    <source>
        <dbReference type="ARBA" id="ARBA00024211"/>
    </source>
</evidence>
<dbReference type="KEGG" id="crb:17884893"/>
<feature type="region of interest" description="Disordered" evidence="9">
    <location>
        <begin position="161"/>
        <end position="219"/>
    </location>
</feature>
<evidence type="ECO:0000256" key="5">
    <source>
        <dbReference type="ARBA" id="ARBA00023136"/>
    </source>
</evidence>